<proteinExistence type="predicted"/>
<evidence type="ECO:0000256" key="1">
    <source>
        <dbReference type="ARBA" id="ARBA00022676"/>
    </source>
</evidence>
<dbReference type="GO" id="GO:0016757">
    <property type="term" value="F:glycosyltransferase activity"/>
    <property type="evidence" value="ECO:0007669"/>
    <property type="project" value="UniProtKB-KW"/>
</dbReference>
<dbReference type="Pfam" id="PF00534">
    <property type="entry name" value="Glycos_transf_1"/>
    <property type="match status" value="1"/>
</dbReference>
<evidence type="ECO:0000259" key="4">
    <source>
        <dbReference type="Pfam" id="PF13439"/>
    </source>
</evidence>
<protein>
    <submittedName>
        <fullName evidence="5">Glycosyltransferase</fullName>
        <ecNumber evidence="5">2.4.-.-</ecNumber>
    </submittedName>
</protein>
<dbReference type="PANTHER" id="PTHR45947">
    <property type="entry name" value="SULFOQUINOVOSYL TRANSFERASE SQD2"/>
    <property type="match status" value="1"/>
</dbReference>
<keyword evidence="2 5" id="KW-0808">Transferase</keyword>
<dbReference type="Proteomes" id="UP001315860">
    <property type="component" value="Chromosome"/>
</dbReference>
<reference evidence="5 6" key="1">
    <citation type="submission" date="2022-07" db="EMBL/GenBank/DDBJ databases">
        <title>Novel species in genus Aeromicrobium.</title>
        <authorList>
            <person name="Ye L."/>
        </authorList>
    </citation>
    <scope>NUCLEOTIDE SEQUENCE [LARGE SCALE GENOMIC DNA]</scope>
    <source>
        <strain evidence="6">zg-Y50</strain>
    </source>
</reference>
<sequence length="373" mass="40849">MTTLLAHEWLAPIGGSENVFEELSQILPTAHRMCLWNDAPERFSAEIEETWLARSPLRRSKALAYPFLSDAWKRVDLDGVDRVVVSSHASSHYLASRAAESGIASFAYVHTPPRYVWAPEFDARGDSRLARAGRAFFKGHDRRLTSQKVAYAANSEFIRRRMREAWGVDAHVIHPPVDVETIQSRDDWRTEVVDAEELTRLDALPPQFVLGASRLVEYKRLDAAIDVAEALGLPAVIAGSGPHEAALRALAAQRRVPVTFFGHASTPALHALYQAAGVFVFMAVEDFGIMPVEAMSLGTPVVVSPLGGARESVEAIGGGVVHEGATYEDLPDALSALEVDPARMADRARQFSRESFGRNVRAWLGSGDSEPVT</sequence>
<dbReference type="Pfam" id="PF13439">
    <property type="entry name" value="Glyco_transf_4"/>
    <property type="match status" value="1"/>
</dbReference>
<dbReference type="Gene3D" id="3.40.50.2000">
    <property type="entry name" value="Glycogen Phosphorylase B"/>
    <property type="match status" value="2"/>
</dbReference>
<dbReference type="InterPro" id="IPR028098">
    <property type="entry name" value="Glyco_trans_4-like_N"/>
</dbReference>
<evidence type="ECO:0000259" key="3">
    <source>
        <dbReference type="Pfam" id="PF00534"/>
    </source>
</evidence>
<accession>A0ABY5KD91</accession>
<dbReference type="PANTHER" id="PTHR45947:SF3">
    <property type="entry name" value="SULFOQUINOVOSYL TRANSFERASE SQD2"/>
    <property type="match status" value="1"/>
</dbReference>
<dbReference type="SUPFAM" id="SSF53756">
    <property type="entry name" value="UDP-Glycosyltransferase/glycogen phosphorylase"/>
    <property type="match status" value="1"/>
</dbReference>
<name>A0ABY5KD91_9ACTN</name>
<keyword evidence="1 5" id="KW-0328">Glycosyltransferase</keyword>
<dbReference type="RefSeq" id="WP_232418462.1">
    <property type="nucleotide sequence ID" value="NZ_CP101990.1"/>
</dbReference>
<organism evidence="5 6">
    <name type="scientific">Aeromicrobium duanguangcaii</name>
    <dbReference type="NCBI Taxonomy" id="2968086"/>
    <lineage>
        <taxon>Bacteria</taxon>
        <taxon>Bacillati</taxon>
        <taxon>Actinomycetota</taxon>
        <taxon>Actinomycetes</taxon>
        <taxon>Propionibacteriales</taxon>
        <taxon>Nocardioidaceae</taxon>
        <taxon>Aeromicrobium</taxon>
    </lineage>
</organism>
<gene>
    <name evidence="5" type="ORF">NP095_14640</name>
</gene>
<keyword evidence="6" id="KW-1185">Reference proteome</keyword>
<evidence type="ECO:0000313" key="5">
    <source>
        <dbReference type="EMBL" id="UUI68427.1"/>
    </source>
</evidence>
<evidence type="ECO:0000313" key="6">
    <source>
        <dbReference type="Proteomes" id="UP001315860"/>
    </source>
</evidence>
<dbReference type="EMBL" id="CP101990">
    <property type="protein sequence ID" value="UUI68427.1"/>
    <property type="molecule type" value="Genomic_DNA"/>
</dbReference>
<feature type="domain" description="Glycosyl transferase family 1" evidence="3">
    <location>
        <begin position="206"/>
        <end position="350"/>
    </location>
</feature>
<dbReference type="InterPro" id="IPR001296">
    <property type="entry name" value="Glyco_trans_1"/>
</dbReference>
<dbReference type="InterPro" id="IPR050194">
    <property type="entry name" value="Glycosyltransferase_grp1"/>
</dbReference>
<feature type="domain" description="Glycosyltransferase subfamily 4-like N-terminal" evidence="4">
    <location>
        <begin position="13"/>
        <end position="180"/>
    </location>
</feature>
<evidence type="ECO:0000256" key="2">
    <source>
        <dbReference type="ARBA" id="ARBA00022679"/>
    </source>
</evidence>
<dbReference type="EC" id="2.4.-.-" evidence="5"/>